<dbReference type="RefSeq" id="WP_084313476.1">
    <property type="nucleotide sequence ID" value="NZ_FNIJ01000016.1"/>
</dbReference>
<dbReference type="OrthoDB" id="9811884at2"/>
<evidence type="ECO:0000256" key="10">
    <source>
        <dbReference type="SAM" id="Phobius"/>
    </source>
</evidence>
<keyword evidence="5 12" id="KW-0808">Transferase</keyword>
<dbReference type="SUPFAM" id="SSF53448">
    <property type="entry name" value="Nucleotide-diphospho-sugar transferases"/>
    <property type="match status" value="1"/>
</dbReference>
<dbReference type="GO" id="GO:0016757">
    <property type="term" value="F:glycosyltransferase activity"/>
    <property type="evidence" value="ECO:0007669"/>
    <property type="project" value="UniProtKB-KW"/>
</dbReference>
<feature type="domain" description="Glycosyltransferase 2-like" evidence="11">
    <location>
        <begin position="12"/>
        <end position="175"/>
    </location>
</feature>
<dbReference type="Gene3D" id="3.90.550.10">
    <property type="entry name" value="Spore Coat Polysaccharide Biosynthesis Protein SpsA, Chain A"/>
    <property type="match status" value="1"/>
</dbReference>
<keyword evidence="2" id="KW-1003">Cell membrane</keyword>
<keyword evidence="7 10" id="KW-1133">Transmembrane helix</keyword>
<gene>
    <name evidence="12" type="ORF">SAMN05216193_11696</name>
</gene>
<sequence length="330" mass="37071">MSASRRHAPFISLVVPCYNESAVLGLFHETVSRHMRDLDCVGYEFVFINDGSRDRTLDCLRDLAIGDPRVVVIDLARNFGKEAALTAGLFEAVGDVLVPMDADLQDPPELLADFLENWRNGYDVVLARRVDRSSDGLLKRTTARWFYKFHSRLCDVHLPENVGDYRLMDRKVVDALKALPERHRFMKGLFAWVGHRTAIVDYVRCPRAAGTSKFSGWKLWNLALEGITSFSTLPLRIWTYLGALIASASILYAAFIVLRTLLSGVDVPGYASLLTSVLLLSGIQLIGIGVVGEYVGRIYMESKQRPLYLIQARYGRSPGCRTESERHEQA</sequence>
<evidence type="ECO:0000256" key="7">
    <source>
        <dbReference type="ARBA" id="ARBA00022989"/>
    </source>
</evidence>
<dbReference type="STRING" id="198616.SAMN05216193_11696"/>
<keyword evidence="13" id="KW-1185">Reference proteome</keyword>
<organism evidence="12 13">
    <name type="scientific">Pseudomonas jinjuensis</name>
    <dbReference type="NCBI Taxonomy" id="198616"/>
    <lineage>
        <taxon>Bacteria</taxon>
        <taxon>Pseudomonadati</taxon>
        <taxon>Pseudomonadota</taxon>
        <taxon>Gammaproteobacteria</taxon>
        <taxon>Pseudomonadales</taxon>
        <taxon>Pseudomonadaceae</taxon>
        <taxon>Pseudomonas</taxon>
    </lineage>
</organism>
<keyword evidence="3" id="KW-0997">Cell inner membrane</keyword>
<reference evidence="13" key="1">
    <citation type="submission" date="2016-10" db="EMBL/GenBank/DDBJ databases">
        <authorList>
            <person name="Varghese N."/>
            <person name="Submissions S."/>
        </authorList>
    </citation>
    <scope>NUCLEOTIDE SEQUENCE [LARGE SCALE GENOMIC DNA]</scope>
    <source>
        <strain evidence="13">JCM 21621</strain>
    </source>
</reference>
<protein>
    <submittedName>
        <fullName evidence="12">Glycosyltransferase involved in cell wall bisynthesis</fullName>
    </submittedName>
</protein>
<dbReference type="GO" id="GO:0005886">
    <property type="term" value="C:plasma membrane"/>
    <property type="evidence" value="ECO:0007669"/>
    <property type="project" value="UniProtKB-SubCell"/>
</dbReference>
<evidence type="ECO:0000256" key="5">
    <source>
        <dbReference type="ARBA" id="ARBA00022679"/>
    </source>
</evidence>
<dbReference type="InterPro" id="IPR001173">
    <property type="entry name" value="Glyco_trans_2-like"/>
</dbReference>
<dbReference type="PANTHER" id="PTHR48090">
    <property type="entry name" value="UNDECAPRENYL-PHOSPHATE 4-DEOXY-4-FORMAMIDO-L-ARABINOSE TRANSFERASE-RELATED"/>
    <property type="match status" value="1"/>
</dbReference>
<keyword evidence="4" id="KW-0328">Glycosyltransferase</keyword>
<evidence type="ECO:0000256" key="8">
    <source>
        <dbReference type="ARBA" id="ARBA00023136"/>
    </source>
</evidence>
<evidence type="ECO:0000256" key="9">
    <source>
        <dbReference type="ARBA" id="ARBA00038152"/>
    </source>
</evidence>
<dbReference type="Pfam" id="PF00535">
    <property type="entry name" value="Glycos_transf_2"/>
    <property type="match status" value="1"/>
</dbReference>
<proteinExistence type="inferred from homology"/>
<comment type="similarity">
    <text evidence="9">Belongs to the glycosyltransferase 2 family. GtrB subfamily.</text>
</comment>
<dbReference type="FunFam" id="3.90.550.10:FF:000079">
    <property type="entry name" value="Probable glycosyl transferase"/>
    <property type="match status" value="1"/>
</dbReference>
<dbReference type="PANTHER" id="PTHR48090:SF1">
    <property type="entry name" value="PROPHAGE BACTOPRENOL GLUCOSYL TRANSFERASE HOMOLOG"/>
    <property type="match status" value="1"/>
</dbReference>
<name>A0A1H0MQS2_9PSED</name>
<dbReference type="AlphaFoldDB" id="A0A1H0MQS2"/>
<evidence type="ECO:0000259" key="11">
    <source>
        <dbReference type="Pfam" id="PF00535"/>
    </source>
</evidence>
<dbReference type="Proteomes" id="UP000242957">
    <property type="component" value="Unassembled WGS sequence"/>
</dbReference>
<evidence type="ECO:0000313" key="13">
    <source>
        <dbReference type="Proteomes" id="UP000242957"/>
    </source>
</evidence>
<dbReference type="EMBL" id="FNIJ01000016">
    <property type="protein sequence ID" value="SDO82778.1"/>
    <property type="molecule type" value="Genomic_DNA"/>
</dbReference>
<dbReference type="InterPro" id="IPR050256">
    <property type="entry name" value="Glycosyltransferase_2"/>
</dbReference>
<accession>A0A1H0MQS2</accession>
<comment type="subcellular location">
    <subcellularLocation>
        <location evidence="1">Cell membrane</location>
        <topology evidence="1">Multi-pass membrane protein</topology>
    </subcellularLocation>
</comment>
<evidence type="ECO:0000313" key="12">
    <source>
        <dbReference type="EMBL" id="SDO82778.1"/>
    </source>
</evidence>
<dbReference type="CDD" id="cd04187">
    <property type="entry name" value="DPM1_like_bac"/>
    <property type="match status" value="1"/>
</dbReference>
<evidence type="ECO:0000256" key="1">
    <source>
        <dbReference type="ARBA" id="ARBA00004651"/>
    </source>
</evidence>
<feature type="transmembrane region" description="Helical" evidence="10">
    <location>
        <begin position="237"/>
        <end position="258"/>
    </location>
</feature>
<feature type="transmembrane region" description="Helical" evidence="10">
    <location>
        <begin position="270"/>
        <end position="295"/>
    </location>
</feature>
<keyword evidence="8 10" id="KW-0472">Membrane</keyword>
<evidence type="ECO:0000256" key="4">
    <source>
        <dbReference type="ARBA" id="ARBA00022676"/>
    </source>
</evidence>
<evidence type="ECO:0000256" key="6">
    <source>
        <dbReference type="ARBA" id="ARBA00022692"/>
    </source>
</evidence>
<evidence type="ECO:0000256" key="3">
    <source>
        <dbReference type="ARBA" id="ARBA00022519"/>
    </source>
</evidence>
<keyword evidence="6 10" id="KW-0812">Transmembrane</keyword>
<dbReference type="InterPro" id="IPR029044">
    <property type="entry name" value="Nucleotide-diphossugar_trans"/>
</dbReference>
<evidence type="ECO:0000256" key="2">
    <source>
        <dbReference type="ARBA" id="ARBA00022475"/>
    </source>
</evidence>